<keyword evidence="2" id="KW-0808">Transferase</keyword>
<dbReference type="Gene3D" id="3.40.630.30">
    <property type="match status" value="1"/>
</dbReference>
<dbReference type="RefSeq" id="WP_042059924.1">
    <property type="nucleotide sequence ID" value="NZ_BAND01000075.1"/>
</dbReference>
<reference evidence="2 3" key="2">
    <citation type="journal article" date="2014" name="FEMS Microbiol. Lett.">
        <title>Draft genomic DNA sequence of the facultatively methylotrophic bacterium Acidomonas methanolica type strain MB58.</title>
        <authorList>
            <person name="Higashiura N."/>
            <person name="Hadano H."/>
            <person name="Hirakawa H."/>
            <person name="Matsutani M."/>
            <person name="Takabe S."/>
            <person name="Matsushita K."/>
            <person name="Azuma Y."/>
        </authorList>
    </citation>
    <scope>NUCLEOTIDE SEQUENCE [LARGE SCALE GENOMIC DNA]</scope>
    <source>
        <strain evidence="2 3">MB58</strain>
    </source>
</reference>
<dbReference type="EMBL" id="BAND01000075">
    <property type="protein sequence ID" value="GAJ29692.1"/>
    <property type="molecule type" value="Genomic_DNA"/>
</dbReference>
<protein>
    <submittedName>
        <fullName evidence="2">Acetyltransferase</fullName>
    </submittedName>
</protein>
<dbReference type="AlphaFoldDB" id="A0A023D6D5"/>
<gene>
    <name evidence="2" type="ORF">Amme_075_009</name>
</gene>
<dbReference type="InterPro" id="IPR000182">
    <property type="entry name" value="GNAT_dom"/>
</dbReference>
<name>A0A023D6D5_ACIMT</name>
<evidence type="ECO:0000313" key="2">
    <source>
        <dbReference type="EMBL" id="GAJ29692.1"/>
    </source>
</evidence>
<dbReference type="OrthoDB" id="187903at2"/>
<reference evidence="3" key="1">
    <citation type="journal article" date="2014" name="FEMS Microbiol. Lett.">
        <title>Draft Genomic DNA Sequence of the Facultatively Methylotrophic Bacterium Acidomonas methanolica type strain MB58.</title>
        <authorList>
            <person name="Higashiura N."/>
            <person name="Hadano H."/>
            <person name="Hirakawa H."/>
            <person name="Matsutani M."/>
            <person name="Takabe S."/>
            <person name="Matsushita K."/>
            <person name="Azuma Y."/>
        </authorList>
    </citation>
    <scope>NUCLEOTIDE SEQUENCE [LARGE SCALE GENOMIC DNA]</scope>
    <source>
        <strain evidence="3">MB58</strain>
    </source>
</reference>
<dbReference type="Proteomes" id="UP000019760">
    <property type="component" value="Unassembled WGS sequence"/>
</dbReference>
<feature type="domain" description="N-acetyltransferase" evidence="1">
    <location>
        <begin position="4"/>
        <end position="178"/>
    </location>
</feature>
<accession>A0A023D6D5</accession>
<dbReference type="PROSITE" id="PS51186">
    <property type="entry name" value="GNAT"/>
    <property type="match status" value="1"/>
</dbReference>
<evidence type="ECO:0000313" key="3">
    <source>
        <dbReference type="Proteomes" id="UP000019760"/>
    </source>
</evidence>
<evidence type="ECO:0000259" key="1">
    <source>
        <dbReference type="PROSITE" id="PS51186"/>
    </source>
</evidence>
<comment type="caution">
    <text evidence="2">The sequence shown here is derived from an EMBL/GenBank/DDBJ whole genome shotgun (WGS) entry which is preliminary data.</text>
</comment>
<proteinExistence type="predicted"/>
<dbReference type="SUPFAM" id="SSF55729">
    <property type="entry name" value="Acyl-CoA N-acyltransferases (Nat)"/>
    <property type="match status" value="1"/>
</dbReference>
<organism evidence="2 3">
    <name type="scientific">Acidomonas methanolica NBRC 104435</name>
    <dbReference type="NCBI Taxonomy" id="1231351"/>
    <lineage>
        <taxon>Bacteria</taxon>
        <taxon>Pseudomonadati</taxon>
        <taxon>Pseudomonadota</taxon>
        <taxon>Alphaproteobacteria</taxon>
        <taxon>Acetobacterales</taxon>
        <taxon>Acetobacteraceae</taxon>
        <taxon>Acidomonas</taxon>
    </lineage>
</organism>
<dbReference type="GO" id="GO:0016747">
    <property type="term" value="F:acyltransferase activity, transferring groups other than amino-acyl groups"/>
    <property type="evidence" value="ECO:0007669"/>
    <property type="project" value="InterPro"/>
</dbReference>
<keyword evidence="3" id="KW-1185">Reference proteome</keyword>
<sequence length="210" mass="23444">MGRLTIERCPRDRLDSVLDDLARLRIAVFRAWPYLYDGDDPEYERRYLEVYRRSPKAAVILARDGETIVGASTCLPMADEGEAMRAPFVRRGLDLDPIFYFGESVLLPAYRGQGAGVRFFALREAAAREAGARIATFCAVRRPADHPARPAGAEPLDAFWTKRGYIKLSGVSMEYPWKEVGGTGETPHTLDFWARTLDGGALPNELMEAS</sequence>
<dbReference type="InterPro" id="IPR016181">
    <property type="entry name" value="Acyl_CoA_acyltransferase"/>
</dbReference>
<dbReference type="Pfam" id="PF00583">
    <property type="entry name" value="Acetyltransf_1"/>
    <property type="match status" value="1"/>
</dbReference>